<dbReference type="CDD" id="cd00840">
    <property type="entry name" value="MPP_Mre11_N"/>
    <property type="match status" value="1"/>
</dbReference>
<dbReference type="Gene3D" id="3.60.21.10">
    <property type="match status" value="1"/>
</dbReference>
<gene>
    <name evidence="3" type="ORF">GKC39_07910</name>
</gene>
<dbReference type="Pfam" id="PF00149">
    <property type="entry name" value="Metallophos"/>
    <property type="match status" value="1"/>
</dbReference>
<evidence type="ECO:0000313" key="3">
    <source>
        <dbReference type="EMBL" id="MSE01987.1"/>
    </source>
</evidence>
<dbReference type="RefSeq" id="WP_003155255.1">
    <property type="nucleotide sequence ID" value="NZ_CAJGVF010000001.1"/>
</dbReference>
<reference evidence="3" key="1">
    <citation type="submission" date="2019-11" db="EMBL/GenBank/DDBJ databases">
        <title>Draft Genome Sequence of Plant Growth-Promoting Rhizosphere-Associated Bacteria.</title>
        <authorList>
            <person name="Vasilyev I.Y."/>
            <person name="Radchenko V."/>
            <person name="Ilnitskaya E.V."/>
        </authorList>
    </citation>
    <scope>NUCLEOTIDE SEQUENCE</scope>
    <source>
        <strain evidence="3">VRA_517_n</strain>
    </source>
</reference>
<evidence type="ECO:0000259" key="2">
    <source>
        <dbReference type="Pfam" id="PF00149"/>
    </source>
</evidence>
<dbReference type="PANTHER" id="PTHR30337">
    <property type="entry name" value="COMPONENT OF ATP-DEPENDENT DSDNA EXONUCLEASE"/>
    <property type="match status" value="1"/>
</dbReference>
<dbReference type="InterPro" id="IPR041796">
    <property type="entry name" value="Mre11_N"/>
</dbReference>
<evidence type="ECO:0000256" key="1">
    <source>
        <dbReference type="ARBA" id="ARBA00022801"/>
    </source>
</evidence>
<keyword evidence="3" id="KW-0540">Nuclease</keyword>
<organism evidence="3">
    <name type="scientific">Bacillus velezensis</name>
    <dbReference type="NCBI Taxonomy" id="492670"/>
    <lineage>
        <taxon>Bacteria</taxon>
        <taxon>Bacillati</taxon>
        <taxon>Bacillota</taxon>
        <taxon>Bacilli</taxon>
        <taxon>Bacillales</taxon>
        <taxon>Bacillaceae</taxon>
        <taxon>Bacillus</taxon>
        <taxon>Bacillus amyloliquefaciens group</taxon>
    </lineage>
</organism>
<feature type="domain" description="Calcineurin-like phosphoesterase" evidence="2">
    <location>
        <begin position="5"/>
        <end position="202"/>
    </location>
</feature>
<dbReference type="InterPro" id="IPR014576">
    <property type="entry name" value="Pesterase_YhaO"/>
</dbReference>
<dbReference type="SUPFAM" id="SSF56300">
    <property type="entry name" value="Metallo-dependent phosphatases"/>
    <property type="match status" value="1"/>
</dbReference>
<dbReference type="InterPro" id="IPR029052">
    <property type="entry name" value="Metallo-depent_PP-like"/>
</dbReference>
<dbReference type="PANTHER" id="PTHR30337:SF7">
    <property type="entry name" value="PHOSPHOESTERASE"/>
    <property type="match status" value="1"/>
</dbReference>
<sequence length="407" mass="46033">MADLTFIHAADLHLDSPFYGISNLPEPVYARIKESTFHSVRRLTDGALREQADFVLLSGDLFDEANRSLKAQLFLRKQFTRLQEAGIQVFVIFGNHDHLGGKWTPIEWPENVHIFTSGTPEEKSFFKNGELAASIYGCSYQERSVTVNQAARYRKMTGAPYHIGMLHGMLSGAEGHDPYCPFTKEDLEKSGMDYWALGHIHKRQVLSAQHPAAIYPGNIQARHLKETGPKGYYLVRAANGEMSWEFKEAHDVLWEEIDLDISGAEHMTSLLKAASDTFSGLRAAGRPACVRLVLRGAAPRFWTEAPAGIAEEFLSALQEEEAEEECFVWPLALEDRTDETDSVPPDPFFKGLLQDIEQCADMSGVFEALERHPVYRRQMASFTDEEILDIKRQAQAVLRRQMKELQR</sequence>
<dbReference type="AlphaFoldDB" id="A0A6A8LH62"/>
<proteinExistence type="predicted"/>
<keyword evidence="3" id="KW-0269">Exonuclease</keyword>
<protein>
    <submittedName>
        <fullName evidence="3">DNA repair exonuclease</fullName>
    </submittedName>
</protein>
<dbReference type="EMBL" id="WKKV01000003">
    <property type="protein sequence ID" value="MSE01987.1"/>
    <property type="molecule type" value="Genomic_DNA"/>
</dbReference>
<dbReference type="GO" id="GO:0004527">
    <property type="term" value="F:exonuclease activity"/>
    <property type="evidence" value="ECO:0007669"/>
    <property type="project" value="UniProtKB-KW"/>
</dbReference>
<dbReference type="InterPro" id="IPR050535">
    <property type="entry name" value="DNA_Repair-Maintenance_Comp"/>
</dbReference>
<dbReference type="PIRSF" id="PIRSF033091">
    <property type="entry name" value="Pesterase_YhaO"/>
    <property type="match status" value="1"/>
</dbReference>
<comment type="caution">
    <text evidence="3">The sequence shown here is derived from an EMBL/GenBank/DDBJ whole genome shotgun (WGS) entry which is preliminary data.</text>
</comment>
<accession>A0A6A8LH62</accession>
<name>A0A6A8LH62_BACVE</name>
<dbReference type="InterPro" id="IPR004843">
    <property type="entry name" value="Calcineurin-like_PHP"/>
</dbReference>
<keyword evidence="1" id="KW-0378">Hydrolase</keyword>